<feature type="compositionally biased region" description="Acidic residues" evidence="1">
    <location>
        <begin position="45"/>
        <end position="55"/>
    </location>
</feature>
<feature type="region of interest" description="Disordered" evidence="1">
    <location>
        <begin position="408"/>
        <end position="442"/>
    </location>
</feature>
<evidence type="ECO:0000313" key="4">
    <source>
        <dbReference type="Proteomes" id="UP000823401"/>
    </source>
</evidence>
<feature type="compositionally biased region" description="Acidic residues" evidence="1">
    <location>
        <begin position="62"/>
        <end position="73"/>
    </location>
</feature>
<feature type="domain" description="GerMN" evidence="2">
    <location>
        <begin position="305"/>
        <end position="387"/>
    </location>
</feature>
<reference evidence="3 4" key="1">
    <citation type="submission" date="2020-07" db="EMBL/GenBank/DDBJ databases">
        <title>Facklamia lactis sp. nov., isolated from raw milk.</title>
        <authorList>
            <person name="Doll E.V."/>
            <person name="Huptas C."/>
            <person name="Staib L."/>
            <person name="Wenning M."/>
            <person name="Scherer S."/>
        </authorList>
    </citation>
    <scope>NUCLEOTIDE SEQUENCE [LARGE SCALE GENOMIC DNA]</scope>
    <source>
        <strain evidence="3 4">DSM 104272</strain>
    </source>
</reference>
<dbReference type="EMBL" id="JACCEL010000007">
    <property type="protein sequence ID" value="MBG9977965.1"/>
    <property type="molecule type" value="Genomic_DNA"/>
</dbReference>
<dbReference type="Proteomes" id="UP000823401">
    <property type="component" value="Unassembled WGS sequence"/>
</dbReference>
<feature type="compositionally biased region" description="Polar residues" evidence="1">
    <location>
        <begin position="417"/>
        <end position="442"/>
    </location>
</feature>
<evidence type="ECO:0000313" key="3">
    <source>
        <dbReference type="EMBL" id="MBG9977965.1"/>
    </source>
</evidence>
<name>A0ABS0LK06_9LACT</name>
<evidence type="ECO:0000256" key="1">
    <source>
        <dbReference type="SAM" id="MobiDB-lite"/>
    </source>
</evidence>
<dbReference type="RefSeq" id="WP_197104095.1">
    <property type="nucleotide sequence ID" value="NZ_JACCEL010000007.1"/>
</dbReference>
<sequence length="442" mass="48439">MKLKQLILSSIAFLLVGCASEPMINLSEENQSIIEEKRQSLEGNQTEDESTEGTESETNSAEGEDTQSQEPDEASNSQILTSFDTSDWVALEDAVQLNIEDYLPNVMYQIKQYSNGETSRVDYPDFVDQTLNMMQVETRITDQAPIVNIFSWGNSQITRLEESSEMNPYVNHLTGMANQATQESELLLQAPLQVGTSWQRDATTTSEITAIYSQATIRDLELENVIEVTSTLESGTLIEYYAQNEGVVATVEADDAGTVTQVWQAQAIYHENRIINNVEVMLPTTDDAMVEPGQAAFSWQTNGNFASAFDSMFKEMGILDDTITVQSVTLDEGVVIIDFSPGVVAVLNSHEASEQAVIASIVTTLGNFFNADQVRLTVNNSGMLPDTLEYPTNGIYQVSTITTPLETVDASVESRESTSNASSMDESATTDESQTTTGSESL</sequence>
<gene>
    <name evidence="3" type="ORF">HYQ42_04115</name>
</gene>
<keyword evidence="4" id="KW-1185">Reference proteome</keyword>
<feature type="region of interest" description="Disordered" evidence="1">
    <location>
        <begin position="36"/>
        <end position="77"/>
    </location>
</feature>
<evidence type="ECO:0000259" key="2">
    <source>
        <dbReference type="SMART" id="SM00909"/>
    </source>
</evidence>
<accession>A0ABS0LK06</accession>
<protein>
    <submittedName>
        <fullName evidence="3">GerMN domain-containing protein</fullName>
    </submittedName>
</protein>
<comment type="caution">
    <text evidence="3">The sequence shown here is derived from an EMBL/GenBank/DDBJ whole genome shotgun (WGS) entry which is preliminary data.</text>
</comment>
<dbReference type="SMART" id="SM00909">
    <property type="entry name" value="Germane"/>
    <property type="match status" value="1"/>
</dbReference>
<dbReference type="Pfam" id="PF10646">
    <property type="entry name" value="Germane"/>
    <property type="match status" value="1"/>
</dbReference>
<dbReference type="PROSITE" id="PS51257">
    <property type="entry name" value="PROKAR_LIPOPROTEIN"/>
    <property type="match status" value="1"/>
</dbReference>
<dbReference type="InterPro" id="IPR019606">
    <property type="entry name" value="GerMN"/>
</dbReference>
<proteinExistence type="predicted"/>
<organism evidence="3 4">
    <name type="scientific">Ruoffia tabacinasalis</name>
    <dbReference type="NCBI Taxonomy" id="87458"/>
    <lineage>
        <taxon>Bacteria</taxon>
        <taxon>Bacillati</taxon>
        <taxon>Bacillota</taxon>
        <taxon>Bacilli</taxon>
        <taxon>Lactobacillales</taxon>
        <taxon>Aerococcaceae</taxon>
        <taxon>Ruoffia</taxon>
    </lineage>
</organism>